<keyword evidence="2" id="KW-0808">Transferase</keyword>
<evidence type="ECO:0000259" key="5">
    <source>
        <dbReference type="Pfam" id="PF13657"/>
    </source>
</evidence>
<proteinExistence type="inferred from homology"/>
<dbReference type="AlphaFoldDB" id="A0A7T2LMD0"/>
<protein>
    <submittedName>
        <fullName evidence="6">Type II toxin-antitoxin system HipA family toxin</fullName>
    </submittedName>
</protein>
<organism evidence="6 7">
    <name type="scientific">Allosphingosinicella flava</name>
    <dbReference type="NCBI Taxonomy" id="2771430"/>
    <lineage>
        <taxon>Bacteria</taxon>
        <taxon>Pseudomonadati</taxon>
        <taxon>Pseudomonadota</taxon>
        <taxon>Alphaproteobacteria</taxon>
        <taxon>Sphingomonadales</taxon>
        <taxon>Sphingomonadaceae</taxon>
        <taxon>Allosphingosinicella</taxon>
    </lineage>
</organism>
<evidence type="ECO:0000313" key="7">
    <source>
        <dbReference type="Proteomes" id="UP000594873"/>
    </source>
</evidence>
<dbReference type="NCBIfam" id="TIGR03071">
    <property type="entry name" value="couple_hipA"/>
    <property type="match status" value="1"/>
</dbReference>
<dbReference type="Gene3D" id="1.10.1070.20">
    <property type="match status" value="1"/>
</dbReference>
<keyword evidence="7" id="KW-1185">Reference proteome</keyword>
<evidence type="ECO:0000313" key="6">
    <source>
        <dbReference type="EMBL" id="QPQ55421.1"/>
    </source>
</evidence>
<feature type="domain" description="HipA-like C-terminal" evidence="4">
    <location>
        <begin position="151"/>
        <end position="385"/>
    </location>
</feature>
<evidence type="ECO:0000256" key="1">
    <source>
        <dbReference type="ARBA" id="ARBA00010164"/>
    </source>
</evidence>
<dbReference type="InterPro" id="IPR017508">
    <property type="entry name" value="HipA_N1"/>
</dbReference>
<accession>A0A7T2LMD0</accession>
<dbReference type="Proteomes" id="UP000594873">
    <property type="component" value="Chromosome"/>
</dbReference>
<dbReference type="GO" id="GO:0004674">
    <property type="term" value="F:protein serine/threonine kinase activity"/>
    <property type="evidence" value="ECO:0007669"/>
    <property type="project" value="TreeGrafter"/>
</dbReference>
<evidence type="ECO:0000259" key="4">
    <source>
        <dbReference type="Pfam" id="PF07804"/>
    </source>
</evidence>
<dbReference type="InterPro" id="IPR052028">
    <property type="entry name" value="HipA_Ser/Thr_kinase"/>
</dbReference>
<dbReference type="PANTHER" id="PTHR37419:SF1">
    <property type="entry name" value="SERINE_THREONINE-PROTEIN KINASE TOXIN HIPA"/>
    <property type="match status" value="1"/>
</dbReference>
<dbReference type="CDD" id="cd17793">
    <property type="entry name" value="HipA"/>
    <property type="match status" value="1"/>
</dbReference>
<evidence type="ECO:0000256" key="3">
    <source>
        <dbReference type="ARBA" id="ARBA00022777"/>
    </source>
</evidence>
<dbReference type="KEGG" id="sflv:IC614_02080"/>
<dbReference type="EMBL" id="CP065592">
    <property type="protein sequence ID" value="QPQ55421.1"/>
    <property type="molecule type" value="Genomic_DNA"/>
</dbReference>
<dbReference type="GO" id="GO:0005829">
    <property type="term" value="C:cytosol"/>
    <property type="evidence" value="ECO:0007669"/>
    <property type="project" value="TreeGrafter"/>
</dbReference>
<evidence type="ECO:0000256" key="2">
    <source>
        <dbReference type="ARBA" id="ARBA00022679"/>
    </source>
</evidence>
<dbReference type="Pfam" id="PF07804">
    <property type="entry name" value="HipA_C"/>
    <property type="match status" value="1"/>
</dbReference>
<dbReference type="InterPro" id="IPR012893">
    <property type="entry name" value="HipA-like_C"/>
</dbReference>
<reference evidence="6 7" key="1">
    <citation type="submission" date="2020-11" db="EMBL/GenBank/DDBJ databases">
        <title>Genome seq and assembly of Sphingosinicella sp.</title>
        <authorList>
            <person name="Chhetri G."/>
        </authorList>
    </citation>
    <scope>NUCLEOTIDE SEQUENCE [LARGE SCALE GENOMIC DNA]</scope>
    <source>
        <strain evidence="6 7">UDD2</strain>
    </source>
</reference>
<name>A0A7T2LMD0_9SPHN</name>
<dbReference type="PANTHER" id="PTHR37419">
    <property type="entry name" value="SERINE/THREONINE-PROTEIN KINASE TOXIN HIPA"/>
    <property type="match status" value="1"/>
</dbReference>
<dbReference type="RefSeq" id="WP_200972096.1">
    <property type="nucleotide sequence ID" value="NZ_CP065592.1"/>
</dbReference>
<sequence length="425" mass="45231">MSGPILDNLVVWWGQRITGTLSIDRGGAMHFTYVADWLADPDAPSLSRAMPKREAEYDDAICKAVFGGLLPEEAQRTAIARALGVSPDNPFRLLAALGGDVAGALAFLPTGEIPPEATTGDPEPLDDAALAGLIARLPRVPMLAGEGGARLSLAGAQSKLPVVLVGGKIAVPLPGQPSTHLIKPEPDRFSGLAANEALCLALARAVGLDAVDAEWRQVNGRPYLLVTRYDRVAADGEVRRLHQEDFAQALGVPSNRKYAAEGGPVFRDCFALLREAAARPALEVLKLVDAAIFNVIIGNADAHAKNFSLLRQEDRGGPIVLAPLYDLVGTVIWPELSSRFAMTFGGAATLEQLEAKHFDRFAADAGVAAPFVRRRASQLAEAVADTIGRDLNVPGLDDPELIAAQANVIQDRAQRFTLKASVRDR</sequence>
<dbReference type="Pfam" id="PF13657">
    <property type="entry name" value="Couple_hipA"/>
    <property type="match status" value="1"/>
</dbReference>
<comment type="similarity">
    <text evidence="1">Belongs to the HipA Ser/Thr kinase family.</text>
</comment>
<gene>
    <name evidence="6" type="ORF">IC614_02080</name>
</gene>
<keyword evidence="3" id="KW-0418">Kinase</keyword>
<feature type="domain" description="HipA N-terminal subdomain 1" evidence="5">
    <location>
        <begin position="10"/>
        <end position="107"/>
    </location>
</feature>